<reference evidence="1" key="1">
    <citation type="journal article" date="2015" name="Nature">
        <title>Complex archaea that bridge the gap between prokaryotes and eukaryotes.</title>
        <authorList>
            <person name="Spang A."/>
            <person name="Saw J.H."/>
            <person name="Jorgensen S.L."/>
            <person name="Zaremba-Niedzwiedzka K."/>
            <person name="Martijn J."/>
            <person name="Lind A.E."/>
            <person name="van Eijk R."/>
            <person name="Schleper C."/>
            <person name="Guy L."/>
            <person name="Ettema T.J."/>
        </authorList>
    </citation>
    <scope>NUCLEOTIDE SEQUENCE</scope>
</reference>
<gene>
    <name evidence="1" type="ORF">LCGC14_2098090</name>
</gene>
<dbReference type="AlphaFoldDB" id="A0A0F9H773"/>
<evidence type="ECO:0000313" key="1">
    <source>
        <dbReference type="EMBL" id="KKL71122.1"/>
    </source>
</evidence>
<protein>
    <submittedName>
        <fullName evidence="1">Uncharacterized protein</fullName>
    </submittedName>
</protein>
<accession>A0A0F9H773</accession>
<organism evidence="1">
    <name type="scientific">marine sediment metagenome</name>
    <dbReference type="NCBI Taxonomy" id="412755"/>
    <lineage>
        <taxon>unclassified sequences</taxon>
        <taxon>metagenomes</taxon>
        <taxon>ecological metagenomes</taxon>
    </lineage>
</organism>
<proteinExistence type="predicted"/>
<dbReference type="EMBL" id="LAZR01025683">
    <property type="protein sequence ID" value="KKL71122.1"/>
    <property type="molecule type" value="Genomic_DNA"/>
</dbReference>
<comment type="caution">
    <text evidence="1">The sequence shown here is derived from an EMBL/GenBank/DDBJ whole genome shotgun (WGS) entry which is preliminary data.</text>
</comment>
<name>A0A0F9H773_9ZZZZ</name>
<sequence>MAGEDNALDSSALPTPIARVASRLLTVEQLGPDQARELFDCSLYALEAYMKYSQAILLAGLRTHDEVRAYAIECQRAGKVYQ</sequence>